<dbReference type="GO" id="GO:0016114">
    <property type="term" value="P:terpenoid biosynthetic process"/>
    <property type="evidence" value="ECO:0007669"/>
    <property type="project" value="InterPro"/>
</dbReference>
<evidence type="ECO:0000256" key="4">
    <source>
        <dbReference type="ARBA" id="ARBA00012579"/>
    </source>
</evidence>
<dbReference type="SUPFAM" id="SSF69765">
    <property type="entry name" value="IpsF-like"/>
    <property type="match status" value="1"/>
</dbReference>
<dbReference type="GO" id="GO:0046872">
    <property type="term" value="F:metal ion binding"/>
    <property type="evidence" value="ECO:0007669"/>
    <property type="project" value="UniProtKB-KW"/>
</dbReference>
<dbReference type="CDD" id="cd00554">
    <property type="entry name" value="MECDP_synthase"/>
    <property type="match status" value="1"/>
</dbReference>
<dbReference type="Gene3D" id="3.30.1330.50">
    <property type="entry name" value="2-C-methyl-D-erythritol 2,4-cyclodiphosphate synthase"/>
    <property type="match status" value="1"/>
</dbReference>
<proteinExistence type="predicted"/>
<dbReference type="InterPro" id="IPR020555">
    <property type="entry name" value="MECDP_synthase_CS"/>
</dbReference>
<keyword evidence="6" id="KW-0414">Isoprene biosynthesis</keyword>
<dbReference type="UniPathway" id="UPA00056">
    <property type="reaction ID" value="UER00095"/>
</dbReference>
<evidence type="ECO:0000256" key="3">
    <source>
        <dbReference type="ARBA" id="ARBA00004709"/>
    </source>
</evidence>
<feature type="domain" description="2-C-methyl-D-erythritol 2,4-cyclodiphosphate synthase" evidence="8">
    <location>
        <begin position="18"/>
        <end position="102"/>
    </location>
</feature>
<dbReference type="PANTHER" id="PTHR43181:SF1">
    <property type="entry name" value="2-C-METHYL-D-ERYTHRITOL 2,4-CYCLODIPHOSPHATE SYNTHASE, CHLOROPLASTIC"/>
    <property type="match status" value="1"/>
</dbReference>
<dbReference type="GO" id="GO:0019288">
    <property type="term" value="P:isopentenyl diphosphate biosynthetic process, methylerythritol 4-phosphate pathway"/>
    <property type="evidence" value="ECO:0007669"/>
    <property type="project" value="UniProtKB-UniPathway"/>
</dbReference>
<evidence type="ECO:0000259" key="8">
    <source>
        <dbReference type="Pfam" id="PF02542"/>
    </source>
</evidence>
<comment type="catalytic activity">
    <reaction evidence="1">
        <text>4-CDP-2-C-methyl-D-erythritol 2-phosphate = 2-C-methyl-D-erythritol 2,4-cyclic diphosphate + CMP</text>
        <dbReference type="Rhea" id="RHEA:23864"/>
        <dbReference type="ChEBI" id="CHEBI:57919"/>
        <dbReference type="ChEBI" id="CHEBI:58483"/>
        <dbReference type="ChEBI" id="CHEBI:60377"/>
        <dbReference type="EC" id="4.6.1.12"/>
    </reaction>
</comment>
<dbReference type="Pfam" id="PF02542">
    <property type="entry name" value="YgbB"/>
    <property type="match status" value="1"/>
</dbReference>
<accession>X0VVJ9</accession>
<gene>
    <name evidence="9" type="ORF">S01H1_54116</name>
</gene>
<dbReference type="InterPro" id="IPR003526">
    <property type="entry name" value="MECDP_synthase"/>
</dbReference>
<evidence type="ECO:0000313" key="9">
    <source>
        <dbReference type="EMBL" id="GAG15152.1"/>
    </source>
</evidence>
<evidence type="ECO:0000256" key="7">
    <source>
        <dbReference type="ARBA" id="ARBA00023239"/>
    </source>
</evidence>
<protein>
    <recommendedName>
        <fullName evidence="4">2-C-methyl-D-erythritol 2,4-cyclodiphosphate synthase</fullName>
        <ecNumber evidence="4">4.6.1.12</ecNumber>
    </recommendedName>
</protein>
<comment type="pathway">
    <text evidence="3">Isoprenoid biosynthesis; isopentenyl diphosphate biosynthesis via DXP pathway; isopentenyl diphosphate from 1-deoxy-D-xylulose 5-phosphate: step 4/6.</text>
</comment>
<dbReference type="EC" id="4.6.1.12" evidence="4"/>
<dbReference type="PROSITE" id="PS01350">
    <property type="entry name" value="ISPF"/>
    <property type="match status" value="1"/>
</dbReference>
<name>X0VVJ9_9ZZZZ</name>
<comment type="caution">
    <text evidence="9">The sequence shown here is derived from an EMBL/GenBank/DDBJ whole genome shotgun (WGS) entry which is preliminary data.</text>
</comment>
<dbReference type="NCBIfam" id="TIGR00151">
    <property type="entry name" value="ispF"/>
    <property type="match status" value="1"/>
</dbReference>
<dbReference type="GO" id="GO:0008685">
    <property type="term" value="F:2-C-methyl-D-erythritol 2,4-cyclodiphosphate synthase activity"/>
    <property type="evidence" value="ECO:0007669"/>
    <property type="project" value="UniProtKB-EC"/>
</dbReference>
<dbReference type="AlphaFoldDB" id="X0VVJ9"/>
<evidence type="ECO:0000256" key="1">
    <source>
        <dbReference type="ARBA" id="ARBA00000200"/>
    </source>
</evidence>
<keyword evidence="5" id="KW-0479">Metal-binding</keyword>
<dbReference type="PANTHER" id="PTHR43181">
    <property type="entry name" value="2-C-METHYL-D-ERYTHRITOL 2,4-CYCLODIPHOSPHATE SYNTHASE, CHLOROPLASTIC"/>
    <property type="match status" value="1"/>
</dbReference>
<reference evidence="9" key="1">
    <citation type="journal article" date="2014" name="Front. Microbiol.">
        <title>High frequency of phylogenetically diverse reductive dehalogenase-homologous genes in deep subseafloor sedimentary metagenomes.</title>
        <authorList>
            <person name="Kawai M."/>
            <person name="Futagami T."/>
            <person name="Toyoda A."/>
            <person name="Takaki Y."/>
            <person name="Nishi S."/>
            <person name="Hori S."/>
            <person name="Arai W."/>
            <person name="Tsubouchi T."/>
            <person name="Morono Y."/>
            <person name="Uchiyama I."/>
            <person name="Ito T."/>
            <person name="Fujiyama A."/>
            <person name="Inagaki F."/>
            <person name="Takami H."/>
        </authorList>
    </citation>
    <scope>NUCLEOTIDE SEQUENCE</scope>
    <source>
        <strain evidence="9">Expedition CK06-06</strain>
    </source>
</reference>
<feature type="non-terminal residue" evidence="9">
    <location>
        <position position="103"/>
    </location>
</feature>
<sequence length="103" mass="11052">MGIADNGRKRGFRVTDSFRVGIGYDIHRLVEGRRLVVGGIEIEHTKGLIGHSDADVVLHAVIDALLGAAGLPDIGDLYPDTDPAYEGADSRKLLADAMDRVRA</sequence>
<evidence type="ECO:0000256" key="5">
    <source>
        <dbReference type="ARBA" id="ARBA00022723"/>
    </source>
</evidence>
<keyword evidence="7" id="KW-0456">Lyase</keyword>
<evidence type="ECO:0000256" key="2">
    <source>
        <dbReference type="ARBA" id="ARBA00001968"/>
    </source>
</evidence>
<evidence type="ECO:0000256" key="6">
    <source>
        <dbReference type="ARBA" id="ARBA00023229"/>
    </source>
</evidence>
<organism evidence="9">
    <name type="scientific">marine sediment metagenome</name>
    <dbReference type="NCBI Taxonomy" id="412755"/>
    <lineage>
        <taxon>unclassified sequences</taxon>
        <taxon>metagenomes</taxon>
        <taxon>ecological metagenomes</taxon>
    </lineage>
</organism>
<comment type="cofactor">
    <cofactor evidence="2">
        <name>a divalent metal cation</name>
        <dbReference type="ChEBI" id="CHEBI:60240"/>
    </cofactor>
</comment>
<dbReference type="InterPro" id="IPR036571">
    <property type="entry name" value="MECDP_synthase_sf"/>
</dbReference>
<dbReference type="EMBL" id="BARS01035090">
    <property type="protein sequence ID" value="GAG15152.1"/>
    <property type="molecule type" value="Genomic_DNA"/>
</dbReference>